<dbReference type="STRING" id="1174501.SAMN05216192_104211"/>
<keyword evidence="1" id="KW-0472">Membrane</keyword>
<keyword evidence="1" id="KW-1133">Transmembrane helix</keyword>
<evidence type="ECO:0000313" key="3">
    <source>
        <dbReference type="Proteomes" id="UP000199050"/>
    </source>
</evidence>
<sequence length="82" mass="9464">MYFPAQIIHFYVLFALSLSWTCNFLFKTCKISASFLPLYFAIPEYAMVVITLFAAASDNLVNASLHFLCTKGENHHDKKIYY</sequence>
<protein>
    <submittedName>
        <fullName evidence="2">Uncharacterized protein</fullName>
    </submittedName>
</protein>
<organism evidence="2 3">
    <name type="scientific">Paenibacillus typhae</name>
    <dbReference type="NCBI Taxonomy" id="1174501"/>
    <lineage>
        <taxon>Bacteria</taxon>
        <taxon>Bacillati</taxon>
        <taxon>Bacillota</taxon>
        <taxon>Bacilli</taxon>
        <taxon>Bacillales</taxon>
        <taxon>Paenibacillaceae</taxon>
        <taxon>Paenibacillus</taxon>
    </lineage>
</organism>
<evidence type="ECO:0000313" key="2">
    <source>
        <dbReference type="EMBL" id="SDI31569.1"/>
    </source>
</evidence>
<gene>
    <name evidence="2" type="ORF">SAMN05216192_104211</name>
</gene>
<feature type="transmembrane region" description="Helical" evidence="1">
    <location>
        <begin position="38"/>
        <end position="56"/>
    </location>
</feature>
<proteinExistence type="predicted"/>
<dbReference type="Proteomes" id="UP000199050">
    <property type="component" value="Unassembled WGS sequence"/>
</dbReference>
<dbReference type="EMBL" id="FNDX01000004">
    <property type="protein sequence ID" value="SDI31569.1"/>
    <property type="molecule type" value="Genomic_DNA"/>
</dbReference>
<name>A0A1G8JJU2_9BACL</name>
<keyword evidence="3" id="KW-1185">Reference proteome</keyword>
<evidence type="ECO:0000256" key="1">
    <source>
        <dbReference type="SAM" id="Phobius"/>
    </source>
</evidence>
<dbReference type="AlphaFoldDB" id="A0A1G8JJU2"/>
<reference evidence="3" key="1">
    <citation type="submission" date="2016-10" db="EMBL/GenBank/DDBJ databases">
        <authorList>
            <person name="Varghese N."/>
            <person name="Submissions S."/>
        </authorList>
    </citation>
    <scope>NUCLEOTIDE SEQUENCE [LARGE SCALE GENOMIC DNA]</scope>
    <source>
        <strain evidence="3">CGMCC 1.11012</strain>
    </source>
</reference>
<feature type="transmembrane region" description="Helical" evidence="1">
    <location>
        <begin position="6"/>
        <end position="26"/>
    </location>
</feature>
<accession>A0A1G8JJU2</accession>
<keyword evidence="1" id="KW-0812">Transmembrane</keyword>